<sequence length="290" mass="33496">MDVKKFKYFTVSSLAFGTWRIGGGYWYASHDKDKEWISAIKRAIELGIRVIDTAEMYGNGHAEELVGEAIKGFNREEIFIVSKVWPSHADYDNVIKSAKNSFKRLNTYIDLYLLHAPSRVPICKTMKAFEKLVDEGIIRFFGLSNFDVEGIEKAKDCLSRYEIVAIQNHYSLLNREDERKTLVYAERNGLMYMAYTPLENGILAKNEFLANIGKKYGKTATQTALNWYICRNNLIPIVKASKISHVEENAGAMGWRLSEEDWRAIDEHFREKSYFLDKIVSTLKSMRPWS</sequence>
<dbReference type="Pfam" id="PF00248">
    <property type="entry name" value="Aldo_ket_red"/>
    <property type="match status" value="1"/>
</dbReference>
<proteinExistence type="predicted"/>
<dbReference type="SUPFAM" id="SSF51430">
    <property type="entry name" value="NAD(P)-linked oxidoreductase"/>
    <property type="match status" value="1"/>
</dbReference>
<evidence type="ECO:0000259" key="1">
    <source>
        <dbReference type="Pfam" id="PF00248"/>
    </source>
</evidence>
<evidence type="ECO:0000313" key="2">
    <source>
        <dbReference type="EMBL" id="BDB99572.1"/>
    </source>
</evidence>
<reference evidence="2 3" key="1">
    <citation type="journal article" date="2022" name="Microbiol. Resour. Announc.">
        <title>Complete Genome Sequence of the Hyperthermophilic and Acidophilic Archaeon Saccharolobus caldissimus Strain HS-3T.</title>
        <authorList>
            <person name="Sakai H.D."/>
            <person name="Kurosawa N."/>
        </authorList>
    </citation>
    <scope>NUCLEOTIDE SEQUENCE [LARGE SCALE GENOMIC DNA]</scope>
    <source>
        <strain evidence="2 3">JCM32116</strain>
    </source>
</reference>
<dbReference type="InterPro" id="IPR023210">
    <property type="entry name" value="NADP_OxRdtase_dom"/>
</dbReference>
<dbReference type="AlphaFoldDB" id="A0AAQ4CUU1"/>
<dbReference type="Proteomes" id="UP001319921">
    <property type="component" value="Chromosome"/>
</dbReference>
<dbReference type="CDD" id="cd19072">
    <property type="entry name" value="AKR_AKR3F1-like"/>
    <property type="match status" value="1"/>
</dbReference>
<dbReference type="KEGG" id="scas:SACC_25890"/>
<keyword evidence="3" id="KW-1185">Reference proteome</keyword>
<dbReference type="EMBL" id="AP025226">
    <property type="protein sequence ID" value="BDB99572.1"/>
    <property type="molecule type" value="Genomic_DNA"/>
</dbReference>
<gene>
    <name evidence="2" type="ORF">SACC_25890</name>
</gene>
<protein>
    <submittedName>
        <fullName evidence="2">Aldo/keto reductase</fullName>
    </submittedName>
</protein>
<name>A0AAQ4CUU1_9CREN</name>
<dbReference type="InterPro" id="IPR036812">
    <property type="entry name" value="NAD(P)_OxRdtase_dom_sf"/>
</dbReference>
<dbReference type="InterPro" id="IPR020471">
    <property type="entry name" value="AKR"/>
</dbReference>
<dbReference type="PRINTS" id="PR00069">
    <property type="entry name" value="ALDKETRDTASE"/>
</dbReference>
<evidence type="ECO:0000313" key="3">
    <source>
        <dbReference type="Proteomes" id="UP001319921"/>
    </source>
</evidence>
<dbReference type="PANTHER" id="PTHR43638">
    <property type="entry name" value="OXIDOREDUCTASE, ALDO/KETO REDUCTASE FAMILY PROTEIN"/>
    <property type="match status" value="1"/>
</dbReference>
<dbReference type="Gene3D" id="3.20.20.100">
    <property type="entry name" value="NADP-dependent oxidoreductase domain"/>
    <property type="match status" value="1"/>
</dbReference>
<organism evidence="2 3">
    <name type="scientific">Saccharolobus caldissimus</name>
    <dbReference type="NCBI Taxonomy" id="1702097"/>
    <lineage>
        <taxon>Archaea</taxon>
        <taxon>Thermoproteota</taxon>
        <taxon>Thermoprotei</taxon>
        <taxon>Sulfolobales</taxon>
        <taxon>Sulfolobaceae</taxon>
        <taxon>Saccharolobus</taxon>
    </lineage>
</organism>
<accession>A0AAQ4CUU1</accession>
<dbReference type="PIRSF" id="PIRSF000097">
    <property type="entry name" value="AKR"/>
    <property type="match status" value="1"/>
</dbReference>
<dbReference type="PANTHER" id="PTHR43638:SF3">
    <property type="entry name" value="ALDEHYDE REDUCTASE"/>
    <property type="match status" value="1"/>
</dbReference>
<dbReference type="GO" id="GO:0016491">
    <property type="term" value="F:oxidoreductase activity"/>
    <property type="evidence" value="ECO:0007669"/>
    <property type="project" value="InterPro"/>
</dbReference>
<feature type="domain" description="NADP-dependent oxidoreductase" evidence="1">
    <location>
        <begin position="14"/>
        <end position="268"/>
    </location>
</feature>